<organism evidence="2 3">
    <name type="scientific">Reticulomyxa filosa</name>
    <dbReference type="NCBI Taxonomy" id="46433"/>
    <lineage>
        <taxon>Eukaryota</taxon>
        <taxon>Sar</taxon>
        <taxon>Rhizaria</taxon>
        <taxon>Retaria</taxon>
        <taxon>Foraminifera</taxon>
        <taxon>Monothalamids</taxon>
        <taxon>Reticulomyxidae</taxon>
        <taxon>Reticulomyxa</taxon>
    </lineage>
</organism>
<feature type="transmembrane region" description="Helical" evidence="1">
    <location>
        <begin position="205"/>
        <end position="226"/>
    </location>
</feature>
<dbReference type="AlphaFoldDB" id="X6M947"/>
<accession>X6M947</accession>
<feature type="transmembrane region" description="Helical" evidence="1">
    <location>
        <begin position="47"/>
        <end position="73"/>
    </location>
</feature>
<evidence type="ECO:0000313" key="3">
    <source>
        <dbReference type="Proteomes" id="UP000023152"/>
    </source>
</evidence>
<reference evidence="2 3" key="1">
    <citation type="journal article" date="2013" name="Curr. Biol.">
        <title>The Genome of the Foraminiferan Reticulomyxa filosa.</title>
        <authorList>
            <person name="Glockner G."/>
            <person name="Hulsmann N."/>
            <person name="Schleicher M."/>
            <person name="Noegel A.A."/>
            <person name="Eichinger L."/>
            <person name="Gallinger C."/>
            <person name="Pawlowski J."/>
            <person name="Sierra R."/>
            <person name="Euteneuer U."/>
            <person name="Pillet L."/>
            <person name="Moustafa A."/>
            <person name="Platzer M."/>
            <person name="Groth M."/>
            <person name="Szafranski K."/>
            <person name="Schliwa M."/>
        </authorList>
    </citation>
    <scope>NUCLEOTIDE SEQUENCE [LARGE SCALE GENOMIC DNA]</scope>
</reference>
<name>X6M947_RETFI</name>
<dbReference type="Proteomes" id="UP000023152">
    <property type="component" value="Unassembled WGS sequence"/>
</dbReference>
<comment type="caution">
    <text evidence="2">The sequence shown here is derived from an EMBL/GenBank/DDBJ whole genome shotgun (WGS) entry which is preliminary data.</text>
</comment>
<proteinExistence type="predicted"/>
<keyword evidence="1" id="KW-1133">Transmembrane helix</keyword>
<feature type="transmembrane region" description="Helical" evidence="1">
    <location>
        <begin position="165"/>
        <end position="185"/>
    </location>
</feature>
<gene>
    <name evidence="2" type="ORF">RFI_27195</name>
</gene>
<keyword evidence="1" id="KW-0472">Membrane</keyword>
<keyword evidence="1" id="KW-0812">Transmembrane</keyword>
<dbReference type="EMBL" id="ASPP01023604">
    <property type="protein sequence ID" value="ETO10181.1"/>
    <property type="molecule type" value="Genomic_DNA"/>
</dbReference>
<keyword evidence="3" id="KW-1185">Reference proteome</keyword>
<evidence type="ECO:0000313" key="2">
    <source>
        <dbReference type="EMBL" id="ETO10181.1"/>
    </source>
</evidence>
<protein>
    <submittedName>
        <fullName evidence="2">Uncharacterized protein</fullName>
    </submittedName>
</protein>
<evidence type="ECO:0000256" key="1">
    <source>
        <dbReference type="SAM" id="Phobius"/>
    </source>
</evidence>
<feature type="transmembrane region" description="Helical" evidence="1">
    <location>
        <begin position="121"/>
        <end position="144"/>
    </location>
</feature>
<sequence length="275" mass="30651">MIKAMKILCDILFLVICDKLIMLVCCSSDGKWRVDMDVTCWQGEHKYIASMALIALSYYIPFSIMIAPMFAEFSPPLKGNCRDYLSLTSTVELIKPYLSAVTLAKSCLLVGAQLISQGEPLGVLLTQLIMCLILFFSTAIWSWYSLSSSHFQNAISPAFPYSISILKSITFAAGIVGSVIELLFVHQLLPYSIFGIHLSKESADLEFLMIFLAIACILALIFYFSLKWIVKIDLQHGSSDGQPLLQGIEMQDSAAFAQVSQLVAFDPVSNHWFWT</sequence>